<accession>A0ACB7FVQ4</accession>
<keyword evidence="2" id="KW-1185">Reference proteome</keyword>
<evidence type="ECO:0000313" key="2">
    <source>
        <dbReference type="Proteomes" id="UP000091857"/>
    </source>
</evidence>
<gene>
    <name evidence="1" type="ORF">MANES_S026816v8</name>
</gene>
<sequence length="984" mass="107742">MSGSSGMETTTSSQPSKEGRGRREKSRDILAALEERLARVEAAMSEHKEKCEDMDLRISELESKGDVDELRDEMQGALNVAVDLVSKRGDKLEETLRRLREKVDQLDEELGLCKTAVASGRGASTSGVAANIRYDAPKPKPYSGERSAREIDNFLWTVERYFEAVGILDDEGKIRNVPLYLSDIAMVWWRRRCEDVRRGTCTISTWADFVRELKRQFYPENAESEARAKLRRLQHKEGHIREYVKEFSELLLEIPDMGEKDALFCFLDGLTSWAKLELQRRGVQDLASAIAAAESLIEFQRKNFKGDSERESPRHHKDSRHVNGEHAKGDEAKREKPRVDKGKEKMGDSPRPPIKCFICEGPHRAFNCPKRNALAALINEMEDEEKEQGGVASMGLLPPKKEDLPKGRVYVEAKVLGKKIKAMVDTGAEKVYMDKGLAEEIGLSYSKHKGYVKGFDQHKVSIAGVARGVDLGIGDFRGKTDIVIVPLEEKLMYLGIDFLKEKGAFLMLHANTMGFMVEGQPLYVPIHREDWVERRISEANFSSNIGVMTLIEGQRGSKGQEQRGRCQNGWGRMSRTEGDTPTSSPKMCGRRPMGVAKRPKERNCSRINGTGQSVEKDSRRAAGLANSANGAILPAVGVGGSGLAHRQLARRGRPTGANWACGVCRSCGACWSCRTHRGCGALWQRARGTPTGAGRCGARNGGATRRTRGHSCGARRAGAQGRRVLGAQAGARKDRAVAGWPTELVGPQRWLACGARQTRPANVFTNIRGRGGLRPPAASKVGEACRCGGLPSPRVLAAAATTNPGARSAKEHETKRGRSRSGRAVLFREPKRLSATDISALASMKNAAKCDTWCELQNPANHRVFERKLRPKPSGRGHVCLGVTQPSPPTPSPRGGGRGGGRWPPVCSAHAAGPKAESSAAIATAIGGWKTLGHGRGRTSAERDPETPERSQRNAPTATPGQAGTPAEFKHINKRRKRNLPGFP</sequence>
<protein>
    <submittedName>
        <fullName evidence="1">Uncharacterized protein</fullName>
    </submittedName>
</protein>
<reference evidence="2" key="1">
    <citation type="journal article" date="2016" name="Nat. Biotechnol.">
        <title>Sequencing wild and cultivated cassava and related species reveals extensive interspecific hybridization and genetic diversity.</title>
        <authorList>
            <person name="Bredeson J.V."/>
            <person name="Lyons J.B."/>
            <person name="Prochnik S.E."/>
            <person name="Wu G.A."/>
            <person name="Ha C.M."/>
            <person name="Edsinger-Gonzales E."/>
            <person name="Grimwood J."/>
            <person name="Schmutz J."/>
            <person name="Rabbi I.Y."/>
            <person name="Egesi C."/>
            <person name="Nauluvula P."/>
            <person name="Lebot V."/>
            <person name="Ndunguru J."/>
            <person name="Mkamilo G."/>
            <person name="Bart R.S."/>
            <person name="Setter T.L."/>
            <person name="Gleadow R.M."/>
            <person name="Kulakow P."/>
            <person name="Ferguson M.E."/>
            <person name="Rounsley S."/>
            <person name="Rokhsar D.S."/>
        </authorList>
    </citation>
    <scope>NUCLEOTIDE SEQUENCE [LARGE SCALE GENOMIC DNA]</scope>
    <source>
        <strain evidence="2">cv. AM560-2</strain>
    </source>
</reference>
<dbReference type="EMBL" id="MU251223">
    <property type="protein sequence ID" value="KAG8611767.1"/>
    <property type="molecule type" value="Genomic_DNA"/>
</dbReference>
<proteinExistence type="predicted"/>
<comment type="caution">
    <text evidence="1">The sequence shown here is derived from an EMBL/GenBank/DDBJ whole genome shotgun (WGS) entry which is preliminary data.</text>
</comment>
<organism evidence="1 2">
    <name type="scientific">Manihot esculenta</name>
    <name type="common">Cassava</name>
    <name type="synonym">Jatropha manihot</name>
    <dbReference type="NCBI Taxonomy" id="3983"/>
    <lineage>
        <taxon>Eukaryota</taxon>
        <taxon>Viridiplantae</taxon>
        <taxon>Streptophyta</taxon>
        <taxon>Embryophyta</taxon>
        <taxon>Tracheophyta</taxon>
        <taxon>Spermatophyta</taxon>
        <taxon>Magnoliopsida</taxon>
        <taxon>eudicotyledons</taxon>
        <taxon>Gunneridae</taxon>
        <taxon>Pentapetalae</taxon>
        <taxon>rosids</taxon>
        <taxon>fabids</taxon>
        <taxon>Malpighiales</taxon>
        <taxon>Euphorbiaceae</taxon>
        <taxon>Crotonoideae</taxon>
        <taxon>Manihoteae</taxon>
        <taxon>Manihot</taxon>
    </lineage>
</organism>
<name>A0ACB7FVQ4_MANES</name>
<dbReference type="Proteomes" id="UP000091857">
    <property type="component" value="Unassembled WGS sequence"/>
</dbReference>
<evidence type="ECO:0000313" key="1">
    <source>
        <dbReference type="EMBL" id="KAG8611767.1"/>
    </source>
</evidence>